<proteinExistence type="predicted"/>
<sequence>MPEPNSGCWLWLAATVPAGYGKIGQKIDGQWSTLIAHRVSWLLHRGLIPRGLCVLHSCDTPCCVNPNHLWLGTKADNTADMVRKGRHRFGGGKPGAQNHQAKLIDGQVKEIRLLLDSASIASVARQFNMSHSAISKIKHNRTWQI</sequence>
<comment type="caution">
    <text evidence="2">The sequence shown here is derived from an EMBL/GenBank/DDBJ whole genome shotgun (WGS) entry which is preliminary data.</text>
</comment>
<dbReference type="InterPro" id="IPR044925">
    <property type="entry name" value="His-Me_finger_sf"/>
</dbReference>
<dbReference type="EMBL" id="LAZR01029903">
    <property type="protein sequence ID" value="KKL58211.1"/>
    <property type="molecule type" value="Genomic_DNA"/>
</dbReference>
<dbReference type="Gene3D" id="3.90.75.10">
    <property type="entry name" value="Homing Intron 3 (I-ppo) Encoded Endonuclease, Chain A"/>
    <property type="match status" value="1"/>
</dbReference>
<feature type="domain" description="HNH nuclease" evidence="1">
    <location>
        <begin position="36"/>
        <end position="78"/>
    </location>
</feature>
<dbReference type="InterPro" id="IPR003615">
    <property type="entry name" value="HNH_nuc"/>
</dbReference>
<organism evidence="2">
    <name type="scientific">marine sediment metagenome</name>
    <dbReference type="NCBI Taxonomy" id="412755"/>
    <lineage>
        <taxon>unclassified sequences</taxon>
        <taxon>metagenomes</taxon>
        <taxon>ecological metagenomes</taxon>
    </lineage>
</organism>
<evidence type="ECO:0000313" key="2">
    <source>
        <dbReference type="EMBL" id="KKL58211.1"/>
    </source>
</evidence>
<name>A0A0F9DWR4_9ZZZZ</name>
<gene>
    <name evidence="2" type="ORF">LCGC14_2227690</name>
</gene>
<reference evidence="2" key="1">
    <citation type="journal article" date="2015" name="Nature">
        <title>Complex archaea that bridge the gap between prokaryotes and eukaryotes.</title>
        <authorList>
            <person name="Spang A."/>
            <person name="Saw J.H."/>
            <person name="Jorgensen S.L."/>
            <person name="Zaremba-Niedzwiedzka K."/>
            <person name="Martijn J."/>
            <person name="Lind A.E."/>
            <person name="van Eijk R."/>
            <person name="Schleper C."/>
            <person name="Guy L."/>
            <person name="Ettema T.J."/>
        </authorList>
    </citation>
    <scope>NUCLEOTIDE SEQUENCE</scope>
</reference>
<accession>A0A0F9DWR4</accession>
<dbReference type="Pfam" id="PF13392">
    <property type="entry name" value="HNH_3"/>
    <property type="match status" value="1"/>
</dbReference>
<dbReference type="InterPro" id="IPR044930">
    <property type="entry name" value="Homing_endonuclease_His-Me"/>
</dbReference>
<protein>
    <recommendedName>
        <fullName evidence="1">HNH nuclease domain-containing protein</fullName>
    </recommendedName>
</protein>
<dbReference type="AlphaFoldDB" id="A0A0F9DWR4"/>
<dbReference type="SUPFAM" id="SSF54060">
    <property type="entry name" value="His-Me finger endonucleases"/>
    <property type="match status" value="1"/>
</dbReference>
<dbReference type="GO" id="GO:0004519">
    <property type="term" value="F:endonuclease activity"/>
    <property type="evidence" value="ECO:0007669"/>
    <property type="project" value="InterPro"/>
</dbReference>
<evidence type="ECO:0000259" key="1">
    <source>
        <dbReference type="Pfam" id="PF13392"/>
    </source>
</evidence>